<gene>
    <name evidence="1" type="ORF">LA5096_02070</name>
</gene>
<name>A0A0M7A4R7_9HYPH</name>
<dbReference type="AlphaFoldDB" id="A0A0M7A4R7"/>
<keyword evidence="2" id="KW-1185">Reference proteome</keyword>
<evidence type="ECO:0000313" key="1">
    <source>
        <dbReference type="EMBL" id="CTQ69250.1"/>
    </source>
</evidence>
<dbReference type="STRING" id="311410.LA5095_05844"/>
<accession>A0A0M7A4R7</accession>
<dbReference type="OrthoDB" id="9804725at2"/>
<dbReference type="RefSeq" id="WP_055391491.1">
    <property type="nucleotide sequence ID" value="NZ_CXWA01000015.1"/>
</dbReference>
<dbReference type="GeneID" id="97669466"/>
<organism evidence="1 2">
    <name type="scientific">Roseibium album</name>
    <dbReference type="NCBI Taxonomy" id="311410"/>
    <lineage>
        <taxon>Bacteria</taxon>
        <taxon>Pseudomonadati</taxon>
        <taxon>Pseudomonadota</taxon>
        <taxon>Alphaproteobacteria</taxon>
        <taxon>Hyphomicrobiales</taxon>
        <taxon>Stappiaceae</taxon>
        <taxon>Roseibium</taxon>
    </lineage>
</organism>
<proteinExistence type="predicted"/>
<evidence type="ECO:0000313" key="2">
    <source>
        <dbReference type="Proteomes" id="UP000049983"/>
    </source>
</evidence>
<sequence length="286" mass="33263">MKKTLLTFASSDMNRSVLRLCRQADEMGVFDTVIGSDERDLSVDFQKRFQAHLKRNTRGFGYWCWKPQIVIQSLLDMDEGDILLYLDAGCHLNIRGTWRMKNYIDMTKDAASGVLGFQARAPELPFLHDGRSLLDLRDCRWIKGDLLDHFALRSRKDILQSQTIGAGIIFFRKCARSLALLNDWKAVIETNFALLDDTPSVSENHPEFVAHRHDQAIFSILGKLNEIDTVSAYEYWYPQPGSKKPDWEALKEYPILAMRDKDLGPWIRQRQRIKRKLRKIFNIKEL</sequence>
<reference evidence="2" key="1">
    <citation type="submission" date="2015-07" db="EMBL/GenBank/DDBJ databases">
        <authorList>
            <person name="Rodrigo-Torres Lidia"/>
            <person name="Arahal R.David."/>
        </authorList>
    </citation>
    <scope>NUCLEOTIDE SEQUENCE [LARGE SCALE GENOMIC DNA]</scope>
    <source>
        <strain evidence="2">CECT 5096</strain>
    </source>
</reference>
<protein>
    <submittedName>
        <fullName evidence="1">Uncharacterized protein</fullName>
    </submittedName>
</protein>
<dbReference type="EMBL" id="CXWC01000006">
    <property type="protein sequence ID" value="CTQ69250.1"/>
    <property type="molecule type" value="Genomic_DNA"/>
</dbReference>
<dbReference type="Proteomes" id="UP000049983">
    <property type="component" value="Unassembled WGS sequence"/>
</dbReference>